<organism evidence="6 7">
    <name type="scientific">Coleophoma cylindrospora</name>
    <dbReference type="NCBI Taxonomy" id="1849047"/>
    <lineage>
        <taxon>Eukaryota</taxon>
        <taxon>Fungi</taxon>
        <taxon>Dikarya</taxon>
        <taxon>Ascomycota</taxon>
        <taxon>Pezizomycotina</taxon>
        <taxon>Leotiomycetes</taxon>
        <taxon>Helotiales</taxon>
        <taxon>Dermateaceae</taxon>
        <taxon>Coleophoma</taxon>
    </lineage>
</organism>
<dbReference type="EMBL" id="PDLM01000014">
    <property type="protein sequence ID" value="RDW62260.1"/>
    <property type="molecule type" value="Genomic_DNA"/>
</dbReference>
<protein>
    <submittedName>
        <fullName evidence="6">Uncharacterized protein</fullName>
    </submittedName>
</protein>
<dbReference type="GO" id="GO:0005506">
    <property type="term" value="F:iron ion binding"/>
    <property type="evidence" value="ECO:0007669"/>
    <property type="project" value="InterPro"/>
</dbReference>
<dbReference type="InterPro" id="IPR001128">
    <property type="entry name" value="Cyt_P450"/>
</dbReference>
<dbReference type="SUPFAM" id="SSF48264">
    <property type="entry name" value="Cytochrome P450"/>
    <property type="match status" value="1"/>
</dbReference>
<dbReference type="GO" id="GO:0020037">
    <property type="term" value="F:heme binding"/>
    <property type="evidence" value="ECO:0007669"/>
    <property type="project" value="InterPro"/>
</dbReference>
<dbReference type="PRINTS" id="PR00465">
    <property type="entry name" value="EP450IV"/>
</dbReference>
<evidence type="ECO:0000313" key="6">
    <source>
        <dbReference type="EMBL" id="RDW62260.1"/>
    </source>
</evidence>
<keyword evidence="5" id="KW-0349">Heme</keyword>
<reference evidence="6 7" key="1">
    <citation type="journal article" date="2018" name="IMA Fungus">
        <title>IMA Genome-F 9: Draft genome sequence of Annulohypoxylon stygium, Aspergillus mulundensis, Berkeleyomyces basicola (syn. Thielaviopsis basicola), Ceratocystis smalleyi, two Cercospora beticola strains, Coleophoma cylindrospora, Fusarium fracticaudum, Phialophora cf. hyalina, and Morchella septimelata.</title>
        <authorList>
            <person name="Wingfield B.D."/>
            <person name="Bills G.F."/>
            <person name="Dong Y."/>
            <person name="Huang W."/>
            <person name="Nel W.J."/>
            <person name="Swalarsk-Parry B.S."/>
            <person name="Vaghefi N."/>
            <person name="Wilken P.M."/>
            <person name="An Z."/>
            <person name="de Beer Z.W."/>
            <person name="De Vos L."/>
            <person name="Chen L."/>
            <person name="Duong T.A."/>
            <person name="Gao Y."/>
            <person name="Hammerbacher A."/>
            <person name="Kikkert J.R."/>
            <person name="Li Y."/>
            <person name="Li H."/>
            <person name="Li K."/>
            <person name="Li Q."/>
            <person name="Liu X."/>
            <person name="Ma X."/>
            <person name="Naidoo K."/>
            <person name="Pethybridge S.J."/>
            <person name="Sun J."/>
            <person name="Steenkamp E.T."/>
            <person name="van der Nest M.A."/>
            <person name="van Wyk S."/>
            <person name="Wingfield M.J."/>
            <person name="Xiong C."/>
            <person name="Yue Q."/>
            <person name="Zhang X."/>
        </authorList>
    </citation>
    <scope>NUCLEOTIDE SEQUENCE [LARGE SCALE GENOMIC DNA]</scope>
    <source>
        <strain evidence="6 7">BP6252</strain>
    </source>
</reference>
<evidence type="ECO:0000256" key="1">
    <source>
        <dbReference type="ARBA" id="ARBA00001971"/>
    </source>
</evidence>
<evidence type="ECO:0000256" key="3">
    <source>
        <dbReference type="ARBA" id="ARBA00022723"/>
    </source>
</evidence>
<keyword evidence="3 5" id="KW-0479">Metal-binding</keyword>
<dbReference type="AlphaFoldDB" id="A0A3D8QKT5"/>
<dbReference type="Proteomes" id="UP000256645">
    <property type="component" value="Unassembled WGS sequence"/>
</dbReference>
<sequence>MTYTTFAAVLAGAFLVAFLCERLLGRLDAREPPAVYSKLPFLGHLVNMQRLQIEYIVRLSVRHKSLQAFTLKMLGTRLYIINDATLVQLVLRNTKTISFEPLELQFVVKTFRLDDRVKKILEYNAPNDEPTYLSELHTATSSSLMNGPALHEMNARVLECLFESLNGIGAEEQQKNLYDWIRYIFTQASAEALYGPQNPIKHDRSLIESLWDFDSELARLMLNILPQIVAPKAYKGRARLQAAFKKYYAGDHYKDGASLIKERLRIGLKWGLNMEDLASFELAILFATTTSTVPSGFWLICYIFSNQQLLESVRSEVETIVTRKTIDGVDTLTMDISAFQKSTPLLVASFQELLRLTNFGVPARSVLEDTILGSKYLLKKGALIQMPCGPLHQSSEIWGATAKSFDPHRFLAETKDALPTENRKKQTQGYFPFGGGKNLCPGRHFALTEVVGMVATLVYAFDFHMADGTPGIRVPRQGVQKIGSGIKKPGEETEVLVRRRPGWEGVRFKYEFQK</sequence>
<keyword evidence="4 5" id="KW-0408">Iron</keyword>
<gene>
    <name evidence="6" type="ORF">BP6252_11693</name>
</gene>
<keyword evidence="7" id="KW-1185">Reference proteome</keyword>
<name>A0A3D8QKT5_9HELO</name>
<dbReference type="Gene3D" id="1.10.630.10">
    <property type="entry name" value="Cytochrome P450"/>
    <property type="match status" value="1"/>
</dbReference>
<dbReference type="InterPro" id="IPR053007">
    <property type="entry name" value="CYP450_monoxygenase_sec-met"/>
</dbReference>
<dbReference type="Pfam" id="PF00067">
    <property type="entry name" value="p450"/>
    <property type="match status" value="1"/>
</dbReference>
<dbReference type="InterPro" id="IPR036396">
    <property type="entry name" value="Cyt_P450_sf"/>
</dbReference>
<evidence type="ECO:0000256" key="2">
    <source>
        <dbReference type="ARBA" id="ARBA00010617"/>
    </source>
</evidence>
<evidence type="ECO:0000313" key="7">
    <source>
        <dbReference type="Proteomes" id="UP000256645"/>
    </source>
</evidence>
<dbReference type="InterPro" id="IPR002403">
    <property type="entry name" value="Cyt_P450_E_grp-IV"/>
</dbReference>
<comment type="caution">
    <text evidence="6">The sequence shown here is derived from an EMBL/GenBank/DDBJ whole genome shotgun (WGS) entry which is preliminary data.</text>
</comment>
<dbReference type="GO" id="GO:0016705">
    <property type="term" value="F:oxidoreductase activity, acting on paired donors, with incorporation or reduction of molecular oxygen"/>
    <property type="evidence" value="ECO:0007669"/>
    <property type="project" value="InterPro"/>
</dbReference>
<dbReference type="PANTHER" id="PTHR47582:SF1">
    <property type="entry name" value="P450, PUTATIVE (EUROFUNG)-RELATED"/>
    <property type="match status" value="1"/>
</dbReference>
<dbReference type="OrthoDB" id="1470350at2759"/>
<dbReference type="GO" id="GO:0004497">
    <property type="term" value="F:monooxygenase activity"/>
    <property type="evidence" value="ECO:0007669"/>
    <property type="project" value="InterPro"/>
</dbReference>
<accession>A0A3D8QKT5</accession>
<dbReference type="STRING" id="1849047.A0A3D8QKT5"/>
<dbReference type="PANTHER" id="PTHR47582">
    <property type="entry name" value="P450, PUTATIVE (EUROFUNG)-RELATED"/>
    <property type="match status" value="1"/>
</dbReference>
<feature type="binding site" description="axial binding residue" evidence="5">
    <location>
        <position position="440"/>
    </location>
    <ligand>
        <name>heme</name>
        <dbReference type="ChEBI" id="CHEBI:30413"/>
    </ligand>
    <ligandPart>
        <name>Fe</name>
        <dbReference type="ChEBI" id="CHEBI:18248"/>
    </ligandPart>
</feature>
<evidence type="ECO:0000256" key="5">
    <source>
        <dbReference type="PIRSR" id="PIRSR602403-1"/>
    </source>
</evidence>
<dbReference type="CDD" id="cd11040">
    <property type="entry name" value="CYP7_CYP8-like"/>
    <property type="match status" value="1"/>
</dbReference>
<comment type="similarity">
    <text evidence="2">Belongs to the cytochrome P450 family.</text>
</comment>
<proteinExistence type="inferred from homology"/>
<evidence type="ECO:0000256" key="4">
    <source>
        <dbReference type="ARBA" id="ARBA00023004"/>
    </source>
</evidence>
<comment type="cofactor">
    <cofactor evidence="1 5">
        <name>heme</name>
        <dbReference type="ChEBI" id="CHEBI:30413"/>
    </cofactor>
</comment>